<reference evidence="3" key="1">
    <citation type="submission" date="2023-06" db="EMBL/GenBank/DDBJ databases">
        <authorList>
            <person name="Delattre M."/>
        </authorList>
    </citation>
    <scope>NUCLEOTIDE SEQUENCE</scope>
    <source>
        <strain evidence="3">AF72</strain>
    </source>
</reference>
<dbReference type="GO" id="GO:0016787">
    <property type="term" value="F:hydrolase activity"/>
    <property type="evidence" value="ECO:0007669"/>
    <property type="project" value="InterPro"/>
</dbReference>
<dbReference type="EMBL" id="CATQJA010002664">
    <property type="protein sequence ID" value="CAJ0582607.1"/>
    <property type="molecule type" value="Genomic_DNA"/>
</dbReference>
<evidence type="ECO:0000313" key="3">
    <source>
        <dbReference type="EMBL" id="CAJ0582607.1"/>
    </source>
</evidence>
<dbReference type="Proteomes" id="UP001177023">
    <property type="component" value="Unassembled WGS sequence"/>
</dbReference>
<accession>A0AA36D885</accession>
<sequence length="257" mass="29314">MSFLDSFLNKLRGSFGATVPIEEIQFNEENAVNSPQDDGDYLKFVVISDTHGQMGKWMAGIPDGDVLIHCGDFTNNGEEEMIREFNQQLAQLPHRHKIVIPGNHELGFDARRKTFCPEKLTMVTNCTFLIDDSVGIEGIKIYGSSWHPLPGYDYYVPQEKLVEEWKRIPKDTEILITHGPPKGILDWCHNEKRCGDPALLAAIRKRNIKYHLFGHIHESYGAMTDGHTTFINACQKDWVNGECQKPVVFYYKKKNGT</sequence>
<dbReference type="Gene3D" id="3.60.21.10">
    <property type="match status" value="1"/>
</dbReference>
<name>A0AA36D885_9BILA</name>
<comment type="caution">
    <text evidence="3">The sequence shown here is derived from an EMBL/GenBank/DDBJ whole genome shotgun (WGS) entry which is preliminary data.</text>
</comment>
<evidence type="ECO:0000313" key="4">
    <source>
        <dbReference type="Proteomes" id="UP001177023"/>
    </source>
</evidence>
<organism evidence="3 4">
    <name type="scientific">Mesorhabditis spiculigera</name>
    <dbReference type="NCBI Taxonomy" id="96644"/>
    <lineage>
        <taxon>Eukaryota</taxon>
        <taxon>Metazoa</taxon>
        <taxon>Ecdysozoa</taxon>
        <taxon>Nematoda</taxon>
        <taxon>Chromadorea</taxon>
        <taxon>Rhabditida</taxon>
        <taxon>Rhabditina</taxon>
        <taxon>Rhabditomorpha</taxon>
        <taxon>Rhabditoidea</taxon>
        <taxon>Rhabditidae</taxon>
        <taxon>Mesorhabditinae</taxon>
        <taxon>Mesorhabditis</taxon>
    </lineage>
</organism>
<dbReference type="PANTHER" id="PTHR12905:SF19">
    <property type="entry name" value="UPF0046 PROTEIN K07C11.7"/>
    <property type="match status" value="1"/>
</dbReference>
<evidence type="ECO:0000256" key="1">
    <source>
        <dbReference type="ARBA" id="ARBA00007993"/>
    </source>
</evidence>
<dbReference type="PANTHER" id="PTHR12905">
    <property type="entry name" value="METALLOPHOSPHOESTERASE"/>
    <property type="match status" value="1"/>
</dbReference>
<dbReference type="AlphaFoldDB" id="A0AA36D885"/>
<proteinExistence type="inferred from homology"/>
<feature type="domain" description="Calcineurin-like phosphoesterase" evidence="2">
    <location>
        <begin position="42"/>
        <end position="218"/>
    </location>
</feature>
<keyword evidence="4" id="KW-1185">Reference proteome</keyword>
<dbReference type="Pfam" id="PF00149">
    <property type="entry name" value="Metallophos"/>
    <property type="match status" value="1"/>
</dbReference>
<protein>
    <recommendedName>
        <fullName evidence="2">Calcineurin-like phosphoesterase domain-containing protein</fullName>
    </recommendedName>
</protein>
<dbReference type="SUPFAM" id="SSF56300">
    <property type="entry name" value="Metallo-dependent phosphatases"/>
    <property type="match status" value="1"/>
</dbReference>
<dbReference type="CDD" id="cd07379">
    <property type="entry name" value="MPP_239FB"/>
    <property type="match status" value="1"/>
</dbReference>
<comment type="similarity">
    <text evidence="1">Belongs to the UPF0046 family.</text>
</comment>
<dbReference type="InterPro" id="IPR029052">
    <property type="entry name" value="Metallo-depent_PP-like"/>
</dbReference>
<evidence type="ECO:0000259" key="2">
    <source>
        <dbReference type="Pfam" id="PF00149"/>
    </source>
</evidence>
<feature type="non-terminal residue" evidence="3">
    <location>
        <position position="257"/>
    </location>
</feature>
<dbReference type="InterPro" id="IPR004843">
    <property type="entry name" value="Calcineurin-like_PHP"/>
</dbReference>
<gene>
    <name evidence="3" type="ORF">MSPICULIGERA_LOCUS20737</name>
</gene>
<dbReference type="InterPro" id="IPR051693">
    <property type="entry name" value="UPF0046_metallophosphoest"/>
</dbReference>